<organism evidence="2 3">
    <name type="scientific">Ralstonia phage RSJ5</name>
    <dbReference type="NCBI Taxonomy" id="1538364"/>
    <lineage>
        <taxon>Viruses</taxon>
        <taxon>Duplodnaviria</taxon>
        <taxon>Heunggongvirae</taxon>
        <taxon>Uroviricota</taxon>
        <taxon>Caudoviricetes</taxon>
        <taxon>Autographivirales</taxon>
        <taxon>Autonotataviridae</taxon>
        <taxon>Risjevirus</taxon>
        <taxon>Risjevirus RSJ5</taxon>
    </lineage>
</organism>
<dbReference type="OrthoDB" id="30234at10239"/>
<reference evidence="2 3" key="1">
    <citation type="submission" date="2014-08" db="EMBL/GenBank/DDBJ databases">
        <title>Isolation and characterization of bacteriophages infecting R. solanacearum from Thailand.</title>
        <authorList>
            <person name="Narulita E."/>
            <person name="Kawasaki T."/>
            <person name="Fujie M."/>
            <person name="Yamada T."/>
        </authorList>
    </citation>
    <scope>NUCLEOTIDE SEQUENCE [LARGE SCALE GENOMIC DNA]</scope>
</reference>
<sequence length="275" mass="28800">MTTEATQAAAASADQTAATAAATTATSGTPATQQSAAPATPAANPAAAQVKDLGIGTGENAAGPGKAANGIEYYSETGYAGLDAALKFMVDAGLNDDHPAIKAVEKNDFSLLEAYFATNPVAGWETMLKIGREGFERMLKDVGEKGAALERTNKEMGVALFGDEATLNAALDYFPTIPGIEQADVDGVQAMIRAGGVQAQAAMLLIQDQFNAAQGVTRAPLEDVSQRTATYQSQGDHSPLSARQFTEECHKLRRALGDSFEQTPQYRALAARVRR</sequence>
<dbReference type="RefSeq" id="YP_009218121.1">
    <property type="nucleotide sequence ID" value="NC_029007.1"/>
</dbReference>
<feature type="region of interest" description="Disordered" evidence="1">
    <location>
        <begin position="19"/>
        <end position="47"/>
    </location>
</feature>
<dbReference type="GeneID" id="26644297"/>
<proteinExistence type="predicted"/>
<evidence type="ECO:0000313" key="2">
    <source>
        <dbReference type="EMBL" id="BAP34923.1"/>
    </source>
</evidence>
<accession>A0A077KVP9</accession>
<evidence type="ECO:0000313" key="3">
    <source>
        <dbReference type="Proteomes" id="UP000203427"/>
    </source>
</evidence>
<dbReference type="EMBL" id="AB983711">
    <property type="protein sequence ID" value="BAP34923.1"/>
    <property type="molecule type" value="Genomic_DNA"/>
</dbReference>
<name>A0A077KVP9_9CAUD</name>
<keyword evidence="3" id="KW-1185">Reference proteome</keyword>
<dbReference type="Proteomes" id="UP000203427">
    <property type="component" value="Segment"/>
</dbReference>
<dbReference type="KEGG" id="vg:26644297"/>
<protein>
    <submittedName>
        <fullName evidence="2">Putative scaffolding-like protein</fullName>
    </submittedName>
</protein>
<evidence type="ECO:0000256" key="1">
    <source>
        <dbReference type="SAM" id="MobiDB-lite"/>
    </source>
</evidence>